<evidence type="ECO:0000313" key="3">
    <source>
        <dbReference type="Proteomes" id="UP000002729"/>
    </source>
</evidence>
<dbReference type="GeneID" id="20226672"/>
<dbReference type="EMBL" id="GL833183">
    <property type="protein sequence ID" value="EGB03210.1"/>
    <property type="molecule type" value="Genomic_DNA"/>
</dbReference>
<dbReference type="RefSeq" id="XP_009042088.1">
    <property type="nucleotide sequence ID" value="XM_009043840.1"/>
</dbReference>
<feature type="signal peptide" evidence="1">
    <location>
        <begin position="1"/>
        <end position="17"/>
    </location>
</feature>
<dbReference type="KEGG" id="aaf:AURANDRAFT_68212"/>
<protein>
    <recommendedName>
        <fullName evidence="4">Sulfotransferase domain-containing protein</fullName>
    </recommendedName>
</protein>
<organism evidence="3">
    <name type="scientific">Aureococcus anophagefferens</name>
    <name type="common">Harmful bloom alga</name>
    <dbReference type="NCBI Taxonomy" id="44056"/>
    <lineage>
        <taxon>Eukaryota</taxon>
        <taxon>Sar</taxon>
        <taxon>Stramenopiles</taxon>
        <taxon>Ochrophyta</taxon>
        <taxon>Pelagophyceae</taxon>
        <taxon>Pelagomonadales</taxon>
        <taxon>Pelagomonadaceae</taxon>
        <taxon>Aureococcus</taxon>
    </lineage>
</organism>
<keyword evidence="1" id="KW-0732">Signal</keyword>
<keyword evidence="3" id="KW-1185">Reference proteome</keyword>
<proteinExistence type="predicted"/>
<dbReference type="InParanoid" id="F0YNV3"/>
<reference evidence="2 3" key="1">
    <citation type="journal article" date="2011" name="Proc. Natl. Acad. Sci. U.S.A.">
        <title>Niche of harmful alga Aureococcus anophagefferens revealed through ecogenomics.</title>
        <authorList>
            <person name="Gobler C.J."/>
            <person name="Berry D.L."/>
            <person name="Dyhrman S.T."/>
            <person name="Wilhelm S.W."/>
            <person name="Salamov A."/>
            <person name="Lobanov A.V."/>
            <person name="Zhang Y."/>
            <person name="Collier J.L."/>
            <person name="Wurch L.L."/>
            <person name="Kustka A.B."/>
            <person name="Dill B.D."/>
            <person name="Shah M."/>
            <person name="VerBerkmoes N.C."/>
            <person name="Kuo A."/>
            <person name="Terry A."/>
            <person name="Pangilinan J."/>
            <person name="Lindquist E.A."/>
            <person name="Lucas S."/>
            <person name="Paulsen I.T."/>
            <person name="Hattenrath-Lehmann T.K."/>
            <person name="Talmage S.C."/>
            <person name="Walker E.A."/>
            <person name="Koch F."/>
            <person name="Burson A.M."/>
            <person name="Marcoval M.A."/>
            <person name="Tang Y.Z."/>
            <person name="Lecleir G.R."/>
            <person name="Coyne K.J."/>
            <person name="Berg G.M."/>
            <person name="Bertrand E.M."/>
            <person name="Saito M.A."/>
            <person name="Gladyshev V.N."/>
            <person name="Grigoriev I.V."/>
        </authorList>
    </citation>
    <scope>NUCLEOTIDE SEQUENCE [LARGE SCALE GENOMIC DNA]</scope>
    <source>
        <strain evidence="3">CCMP 1984</strain>
    </source>
</reference>
<evidence type="ECO:0000256" key="1">
    <source>
        <dbReference type="SAM" id="SignalP"/>
    </source>
</evidence>
<dbReference type="AlphaFoldDB" id="F0YNV3"/>
<evidence type="ECO:0008006" key="4">
    <source>
        <dbReference type="Google" id="ProtNLM"/>
    </source>
</evidence>
<dbReference type="Proteomes" id="UP000002729">
    <property type="component" value="Unassembled WGS sequence"/>
</dbReference>
<evidence type="ECO:0000313" key="2">
    <source>
        <dbReference type="EMBL" id="EGB03210.1"/>
    </source>
</evidence>
<sequence length="324" mass="35017">MTATIGRCVALLALCAALDDAPTSLELCPVDAFDESLRRLAPLLPGAADAYGGARNVTAYYAAHHGGTRCARAPSAQWPPSALPLLVNAGVGGTATTFVACVAKLLRHRQGRTRVIQRHRAVHYDPDLFGCSKGLHSGQPLHDCTRRWDRPRPHFATDTPVAAQLYELLRTHGRNAVLLTLRDPRQWLPARLRKHAGERPEEWRVETPCAAAASRALGDAGAALDMLVYQAWAHCVSSRQPWAGGENARPVALLNLFSAAPRDVDATLRGFFLDAGVVDPASLGDGGACLARAKNDTALFRRLARTCLAFVKKGGWPKPKDFRC</sequence>
<gene>
    <name evidence="2" type="ORF">AURANDRAFT_68212</name>
</gene>
<feature type="chain" id="PRO_5003264815" description="Sulfotransferase domain-containing protein" evidence="1">
    <location>
        <begin position="18"/>
        <end position="324"/>
    </location>
</feature>
<name>F0YNV3_AURAN</name>
<accession>F0YNV3</accession>